<dbReference type="PANTHER" id="PTHR46411:SF3">
    <property type="entry name" value="AAA+ ATPASE DOMAIN-CONTAINING PROTEIN"/>
    <property type="match status" value="1"/>
</dbReference>
<dbReference type="InterPro" id="IPR027417">
    <property type="entry name" value="P-loop_NTPase"/>
</dbReference>
<accession>A0A6J5GKP9</accession>
<keyword evidence="3" id="KW-1185">Reference proteome</keyword>
<evidence type="ECO:0000313" key="3">
    <source>
        <dbReference type="Proteomes" id="UP000494252"/>
    </source>
</evidence>
<organism evidence="2 3">
    <name type="scientific">Paraburkholderia fynbosensis</name>
    <dbReference type="NCBI Taxonomy" id="1200993"/>
    <lineage>
        <taxon>Bacteria</taxon>
        <taxon>Pseudomonadati</taxon>
        <taxon>Pseudomonadota</taxon>
        <taxon>Betaproteobacteria</taxon>
        <taxon>Burkholderiales</taxon>
        <taxon>Burkholderiaceae</taxon>
        <taxon>Paraburkholderia</taxon>
    </lineage>
</organism>
<dbReference type="AlphaFoldDB" id="A0A6J5GKP9"/>
<gene>
    <name evidence="2" type="primary">ftsH_3</name>
    <name evidence="2" type="ORF">LMG27177_05023</name>
</gene>
<dbReference type="Pfam" id="PF00004">
    <property type="entry name" value="AAA"/>
    <property type="match status" value="1"/>
</dbReference>
<reference evidence="2 3" key="1">
    <citation type="submission" date="2020-04" db="EMBL/GenBank/DDBJ databases">
        <authorList>
            <person name="De Canck E."/>
        </authorList>
    </citation>
    <scope>NUCLEOTIDE SEQUENCE [LARGE SCALE GENOMIC DNA]</scope>
    <source>
        <strain evidence="2 3">LMG 27177</strain>
    </source>
</reference>
<evidence type="ECO:0000259" key="1">
    <source>
        <dbReference type="SMART" id="SM00382"/>
    </source>
</evidence>
<dbReference type="Pfam" id="PF22977">
    <property type="entry name" value="WHD"/>
    <property type="match status" value="1"/>
</dbReference>
<dbReference type="PANTHER" id="PTHR46411">
    <property type="entry name" value="FAMILY ATPASE, PUTATIVE-RELATED"/>
    <property type="match status" value="1"/>
</dbReference>
<proteinExistence type="predicted"/>
<dbReference type="SUPFAM" id="SSF52540">
    <property type="entry name" value="P-loop containing nucleoside triphosphate hydrolases"/>
    <property type="match status" value="1"/>
</dbReference>
<evidence type="ECO:0000313" key="2">
    <source>
        <dbReference type="EMBL" id="CAB3801312.1"/>
    </source>
</evidence>
<protein>
    <submittedName>
        <fullName evidence="2">ATP-dependent zinc metalloprotease FtsH</fullName>
        <ecNumber evidence="2">3.4.24.-</ecNumber>
    </submittedName>
</protein>
<keyword evidence="2" id="KW-0378">Hydrolase</keyword>
<dbReference type="GO" id="GO:0016887">
    <property type="term" value="F:ATP hydrolysis activity"/>
    <property type="evidence" value="ECO:0007669"/>
    <property type="project" value="InterPro"/>
</dbReference>
<dbReference type="InterPro" id="IPR003593">
    <property type="entry name" value="AAA+_ATPase"/>
</dbReference>
<dbReference type="Gene3D" id="3.40.50.300">
    <property type="entry name" value="P-loop containing nucleotide triphosphate hydrolases"/>
    <property type="match status" value="1"/>
</dbReference>
<dbReference type="CDD" id="cd19481">
    <property type="entry name" value="RecA-like_protease"/>
    <property type="match status" value="1"/>
</dbReference>
<sequence>MNARAPSWPEANQAALAAELARVLRMLVAARAKQGGDGGSGQAIEADAPPTPSDDASALAALTARLGLSAFERDLLVLCAGVELDSAFMPALAAVFDEPGRAQPTFSLALAILPGSHWSACTRDRPLRYWHLVDVEPGATLLTSPLCIDERIVHYLAGLDPLDARLDGIVRRCEPAFAELSDVPAFLQPAVVTAARALQGAAPCVALLGRSARGRNEAAAIACALAGRERFSLRVTDIPTGVAERELITRLWNREGRLTGAVLTIQCGDFDEPTDSLRQLASFVERIDVPMLLELPEDALPASFDAIRIDVPELPPAERRAFIEARLGPLAERMNGRVSVSAEQFRLDLAGIETVTMLTCDLNDASPDAPLDHAFWHFCRQQARHSMEQLARRIEPKDECLHLVLPAQQASLLDQIAAHVRQRSTVHETWGFAGYCSRGLGTTALFSGLPGTGKTMAAEALAAMLELDLYQIDLATVASKYIGETAKNLRRIFDSASESGAILLFDEADALFGQRTEVKDSHDRYANFDVSYLLQRMESYRGLAILTTNMKHAIDNAFRRRIRFVIDFPFPDAESRERIWASAYPAATPTQDLDLGKLGRLNVAGGIIHNIAMHAAYLAADEDVPVQMKHILRAAHVEYAKLERPLTASETQGWL</sequence>
<feature type="domain" description="AAA+ ATPase" evidence="1">
    <location>
        <begin position="440"/>
        <end position="572"/>
    </location>
</feature>
<dbReference type="InterPro" id="IPR003959">
    <property type="entry name" value="ATPase_AAA_core"/>
</dbReference>
<dbReference type="GO" id="GO:0005524">
    <property type="term" value="F:ATP binding"/>
    <property type="evidence" value="ECO:0007669"/>
    <property type="project" value="InterPro"/>
</dbReference>
<dbReference type="EC" id="3.4.24.-" evidence="2"/>
<dbReference type="Proteomes" id="UP000494252">
    <property type="component" value="Unassembled WGS sequence"/>
</dbReference>
<dbReference type="SMART" id="SM00382">
    <property type="entry name" value="AAA"/>
    <property type="match status" value="1"/>
</dbReference>
<keyword evidence="2" id="KW-0482">Metalloprotease</keyword>
<dbReference type="RefSeq" id="WP_175163992.1">
    <property type="nucleotide sequence ID" value="NZ_CADIKI010000016.1"/>
</dbReference>
<name>A0A6J5GKP9_9BURK</name>
<keyword evidence="2" id="KW-0645">Protease</keyword>
<dbReference type="InterPro" id="IPR054472">
    <property type="entry name" value="WHD"/>
</dbReference>
<dbReference type="EMBL" id="CADIKI010000016">
    <property type="protein sequence ID" value="CAB3801312.1"/>
    <property type="molecule type" value="Genomic_DNA"/>
</dbReference>
<dbReference type="GO" id="GO:0006508">
    <property type="term" value="P:proteolysis"/>
    <property type="evidence" value="ECO:0007669"/>
    <property type="project" value="UniProtKB-KW"/>
</dbReference>
<dbReference type="GO" id="GO:0008237">
    <property type="term" value="F:metallopeptidase activity"/>
    <property type="evidence" value="ECO:0007669"/>
    <property type="project" value="UniProtKB-KW"/>
</dbReference>